<proteinExistence type="inferred from homology"/>
<dbReference type="Gene3D" id="3.40.1280.10">
    <property type="match status" value="1"/>
</dbReference>
<evidence type="ECO:0000313" key="5">
    <source>
        <dbReference type="EMBL" id="MCU6790727.1"/>
    </source>
</evidence>
<dbReference type="GO" id="GO:0008168">
    <property type="term" value="F:methyltransferase activity"/>
    <property type="evidence" value="ECO:0007669"/>
    <property type="project" value="UniProtKB-KW"/>
</dbReference>
<evidence type="ECO:0000259" key="4">
    <source>
        <dbReference type="SMART" id="SM00967"/>
    </source>
</evidence>
<dbReference type="Proteomes" id="UP001652445">
    <property type="component" value="Unassembled WGS sequence"/>
</dbReference>
<organism evidence="5 6">
    <name type="scientific">Paenibacillus baimaensis</name>
    <dbReference type="NCBI Taxonomy" id="2982185"/>
    <lineage>
        <taxon>Bacteria</taxon>
        <taxon>Bacillati</taxon>
        <taxon>Bacillota</taxon>
        <taxon>Bacilli</taxon>
        <taxon>Bacillales</taxon>
        <taxon>Paenibacillaceae</taxon>
        <taxon>Paenibacillus</taxon>
    </lineage>
</organism>
<dbReference type="InterPro" id="IPR053888">
    <property type="entry name" value="MRM3-like_sub_bind"/>
</dbReference>
<name>A0ABT2U7X2_9BACL</name>
<accession>A0ABT2U7X2</accession>
<dbReference type="Gene3D" id="3.30.1330.30">
    <property type="match status" value="1"/>
</dbReference>
<dbReference type="SMART" id="SM00967">
    <property type="entry name" value="SpoU_sub_bind"/>
    <property type="match status" value="1"/>
</dbReference>
<keyword evidence="3" id="KW-0808">Transferase</keyword>
<dbReference type="EMBL" id="JAOQIO010000005">
    <property type="protein sequence ID" value="MCU6790727.1"/>
    <property type="molecule type" value="Genomic_DNA"/>
</dbReference>
<dbReference type="InterPro" id="IPR029026">
    <property type="entry name" value="tRNA_m1G_MTases_N"/>
</dbReference>
<dbReference type="InterPro" id="IPR001537">
    <property type="entry name" value="SpoU_MeTrfase"/>
</dbReference>
<evidence type="ECO:0000256" key="3">
    <source>
        <dbReference type="ARBA" id="ARBA00022679"/>
    </source>
</evidence>
<evidence type="ECO:0000256" key="2">
    <source>
        <dbReference type="ARBA" id="ARBA00022603"/>
    </source>
</evidence>
<reference evidence="5 6" key="1">
    <citation type="submission" date="2022-09" db="EMBL/GenBank/DDBJ databases">
        <authorList>
            <person name="Han X.L."/>
            <person name="Wang Q."/>
            <person name="Lu T."/>
        </authorList>
    </citation>
    <scope>NUCLEOTIDE SEQUENCE [LARGE SCALE GENOMIC DNA]</scope>
    <source>
        <strain evidence="5 6">WQ 127069</strain>
    </source>
</reference>
<dbReference type="SUPFAM" id="SSF75217">
    <property type="entry name" value="alpha/beta knot"/>
    <property type="match status" value="1"/>
</dbReference>
<keyword evidence="6" id="KW-1185">Reference proteome</keyword>
<dbReference type="InterPro" id="IPR013123">
    <property type="entry name" value="SpoU_subst-bd"/>
</dbReference>
<gene>
    <name evidence="5" type="ORF">OB236_01185</name>
</gene>
<dbReference type="PANTHER" id="PTHR43191:SF2">
    <property type="entry name" value="RRNA METHYLTRANSFERASE 3, MITOCHONDRIAL"/>
    <property type="match status" value="1"/>
</dbReference>
<dbReference type="GO" id="GO:0032259">
    <property type="term" value="P:methylation"/>
    <property type="evidence" value="ECO:0007669"/>
    <property type="project" value="UniProtKB-KW"/>
</dbReference>
<dbReference type="SUPFAM" id="SSF55315">
    <property type="entry name" value="L30e-like"/>
    <property type="match status" value="1"/>
</dbReference>
<evidence type="ECO:0000313" key="6">
    <source>
        <dbReference type="Proteomes" id="UP001652445"/>
    </source>
</evidence>
<dbReference type="InterPro" id="IPR051259">
    <property type="entry name" value="rRNA_Methyltransferase"/>
</dbReference>
<feature type="domain" description="RNA 2-O ribose methyltransferase substrate binding" evidence="4">
    <location>
        <begin position="36"/>
        <end position="111"/>
    </location>
</feature>
<dbReference type="Pfam" id="PF00588">
    <property type="entry name" value="SpoU_methylase"/>
    <property type="match status" value="1"/>
</dbReference>
<dbReference type="InterPro" id="IPR029064">
    <property type="entry name" value="Ribosomal_eL30-like_sf"/>
</dbReference>
<dbReference type="PANTHER" id="PTHR43191">
    <property type="entry name" value="RRNA METHYLTRANSFERASE 3"/>
    <property type="match status" value="1"/>
</dbReference>
<protein>
    <submittedName>
        <fullName evidence="5">RNA methyltransferase</fullName>
    </submittedName>
</protein>
<dbReference type="RefSeq" id="WP_262682232.1">
    <property type="nucleotide sequence ID" value="NZ_JAOQIO010000005.1"/>
</dbReference>
<evidence type="ECO:0000256" key="1">
    <source>
        <dbReference type="ARBA" id="ARBA00007228"/>
    </source>
</evidence>
<comment type="caution">
    <text evidence="5">The sequence shown here is derived from an EMBL/GenBank/DDBJ whole genome shotgun (WGS) entry which is preliminary data.</text>
</comment>
<dbReference type="CDD" id="cd18095">
    <property type="entry name" value="SpoU-like_rRNA-MTase"/>
    <property type="match status" value="1"/>
</dbReference>
<keyword evidence="2 5" id="KW-0489">Methyltransferase</keyword>
<dbReference type="Pfam" id="PF22435">
    <property type="entry name" value="MRM3-like_sub_bind"/>
    <property type="match status" value="1"/>
</dbReference>
<sequence>MKRSSEALITSVHNPRVKAWAQLLDKKGRDQQQQYMIEGVHLVQEALASGVKIEVLVYAEERQQSLPPGMLQSAESADIECIAVSEAVLNKCTDALTPQAVFAVLPKLIWEPQDLLQPYEIDRKHSSSSKETSAASTPSLVVVIDGVQDPGNLGTIIRSADAVGATGILLGKGTVDLYNPKTVRSTMGSLFHLPIASGDLVEWLPSAASQGVAIVTTSLQATASCYEFEFRRPVWFVIGNEGQGVSPEVSRLATEHIRIPMQGKAESLNAAMAATVVLFEAMRQRGL</sequence>
<dbReference type="InterPro" id="IPR029028">
    <property type="entry name" value="Alpha/beta_knot_MTases"/>
</dbReference>
<comment type="similarity">
    <text evidence="1">Belongs to the class IV-like SAM-binding methyltransferase superfamily. RNA methyltransferase TrmH family.</text>
</comment>